<gene>
    <name evidence="1" type="ORF">ACFFR3_03345</name>
</gene>
<dbReference type="EMBL" id="JBHMCF010000003">
    <property type="protein sequence ID" value="MFB9468524.1"/>
    <property type="molecule type" value="Genomic_DNA"/>
</dbReference>
<sequence length="410" mass="46068">MVTELPAWAVRLRAERRNRFWSKKEMARRLVAAADEETRKCLPARETIVRRIKAYEAGHNQPRDPYRLLYTRAFGTSEGELFDMPQAPCRPTLDDVFAKLPGSDALTPLPTRAGRRIGMSTIADLSARVHRLRLADDVLAGGDLLQPAFRELDAVTRLYREATCTEHTSRALLAVIGELAQISGWIASDAGRHEQAANVYLLGIRAAREARDETLESNLLGSLAYQTANLGDPQEGVTLAHAALDAAGPHAPARARALAWDRLAWAYVKVEEAEPAMRALEEARAALEQRSGEYEPAYLYWVDASELQIMEARAFTELRRPLRTVPLLTDVLDRYDATHARELALYLSWLVVALADANEPEEAARAAWRMFDLSKDVASDRTARRQRVVLDRLVPYRDVPQVREVIDRAR</sequence>
<dbReference type="RefSeq" id="WP_379482566.1">
    <property type="nucleotide sequence ID" value="NZ_JBHMCF010000003.1"/>
</dbReference>
<organism evidence="1 2">
    <name type="scientific">Nonomuraea salmonea</name>
    <dbReference type="NCBI Taxonomy" id="46181"/>
    <lineage>
        <taxon>Bacteria</taxon>
        <taxon>Bacillati</taxon>
        <taxon>Actinomycetota</taxon>
        <taxon>Actinomycetes</taxon>
        <taxon>Streptosporangiales</taxon>
        <taxon>Streptosporangiaceae</taxon>
        <taxon>Nonomuraea</taxon>
    </lineage>
</organism>
<comment type="caution">
    <text evidence="1">The sequence shown here is derived from an EMBL/GenBank/DDBJ whole genome shotgun (WGS) entry which is preliminary data.</text>
</comment>
<name>A0ABV5NE28_9ACTN</name>
<dbReference type="Gene3D" id="1.25.40.10">
    <property type="entry name" value="Tetratricopeptide repeat domain"/>
    <property type="match status" value="1"/>
</dbReference>
<keyword evidence="2" id="KW-1185">Reference proteome</keyword>
<proteinExistence type="predicted"/>
<evidence type="ECO:0000313" key="1">
    <source>
        <dbReference type="EMBL" id="MFB9468524.1"/>
    </source>
</evidence>
<evidence type="ECO:0000313" key="2">
    <source>
        <dbReference type="Proteomes" id="UP001589568"/>
    </source>
</evidence>
<dbReference type="InterPro" id="IPR011990">
    <property type="entry name" value="TPR-like_helical_dom_sf"/>
</dbReference>
<reference evidence="1 2" key="1">
    <citation type="submission" date="2024-09" db="EMBL/GenBank/DDBJ databases">
        <authorList>
            <person name="Sun Q."/>
            <person name="Mori K."/>
        </authorList>
    </citation>
    <scope>NUCLEOTIDE SEQUENCE [LARGE SCALE GENOMIC DNA]</scope>
    <source>
        <strain evidence="1 2">JCM 3324</strain>
    </source>
</reference>
<dbReference type="SUPFAM" id="SSF48452">
    <property type="entry name" value="TPR-like"/>
    <property type="match status" value="1"/>
</dbReference>
<protein>
    <submittedName>
        <fullName evidence="1">Transcriptional regulator</fullName>
    </submittedName>
</protein>
<dbReference type="Proteomes" id="UP001589568">
    <property type="component" value="Unassembled WGS sequence"/>
</dbReference>
<accession>A0ABV5NE28</accession>